<dbReference type="RefSeq" id="WP_008374852.1">
    <property type="nucleotide sequence ID" value="NZ_BSCI01000004.1"/>
</dbReference>
<evidence type="ECO:0000313" key="17">
    <source>
        <dbReference type="Proteomes" id="UP000284579"/>
    </source>
</evidence>
<dbReference type="GO" id="GO:0005829">
    <property type="term" value="C:cytosol"/>
    <property type="evidence" value="ECO:0007669"/>
    <property type="project" value="TreeGrafter"/>
</dbReference>
<dbReference type="GO" id="GO:0032790">
    <property type="term" value="P:ribosome disassembly"/>
    <property type="evidence" value="ECO:0007669"/>
    <property type="project" value="TreeGrafter"/>
</dbReference>
<dbReference type="FunFam" id="3.10.20.80:FF:000001">
    <property type="entry name" value="Translation initiation factor IF-3"/>
    <property type="match status" value="1"/>
</dbReference>
<dbReference type="InterPro" id="IPR019814">
    <property type="entry name" value="Translation_initiation_fac_3_N"/>
</dbReference>
<dbReference type="Proteomes" id="UP000283360">
    <property type="component" value="Unassembled WGS sequence"/>
</dbReference>
<keyword evidence="3 4" id="KW-0648">Protein biosynthesis</keyword>
<organism evidence="10 15">
    <name type="scientific">Coprococcus comes</name>
    <dbReference type="NCBI Taxonomy" id="410072"/>
    <lineage>
        <taxon>Bacteria</taxon>
        <taxon>Bacillati</taxon>
        <taxon>Bacillota</taxon>
        <taxon>Clostridia</taxon>
        <taxon>Lachnospirales</taxon>
        <taxon>Lachnospiraceae</taxon>
        <taxon>Coprococcus</taxon>
    </lineage>
</organism>
<dbReference type="GeneID" id="92825269"/>
<dbReference type="Proteomes" id="UP000260655">
    <property type="component" value="Unassembled WGS sequence"/>
</dbReference>
<evidence type="ECO:0000256" key="5">
    <source>
        <dbReference type="NCBIfam" id="TIGR00168"/>
    </source>
</evidence>
<dbReference type="InterPro" id="IPR036787">
    <property type="entry name" value="T_IF-3_N_sf"/>
</dbReference>
<evidence type="ECO:0000313" key="16">
    <source>
        <dbReference type="Proteomes" id="UP000283360"/>
    </source>
</evidence>
<dbReference type="Gene3D" id="3.10.20.80">
    <property type="entry name" value="Translation initiation factor 3 (IF-3), N-terminal domain"/>
    <property type="match status" value="1"/>
</dbReference>
<evidence type="ECO:0000313" key="15">
    <source>
        <dbReference type="Proteomes" id="UP000260655"/>
    </source>
</evidence>
<evidence type="ECO:0000259" key="8">
    <source>
        <dbReference type="Pfam" id="PF05198"/>
    </source>
</evidence>
<dbReference type="Proteomes" id="UP000284579">
    <property type="component" value="Unassembled WGS sequence"/>
</dbReference>
<evidence type="ECO:0000313" key="9">
    <source>
        <dbReference type="EMBL" id="NUN87965.1"/>
    </source>
</evidence>
<dbReference type="Proteomes" id="UP000554488">
    <property type="component" value="Unassembled WGS sequence"/>
</dbReference>
<evidence type="ECO:0000256" key="2">
    <source>
        <dbReference type="ARBA" id="ARBA00022540"/>
    </source>
</evidence>
<dbReference type="AlphaFoldDB" id="A0A3E4GT58"/>
<feature type="domain" description="Translation initiation factor 3 N-terminal" evidence="8">
    <location>
        <begin position="2"/>
        <end position="71"/>
    </location>
</feature>
<dbReference type="EMBL" id="JABWDC010000108">
    <property type="protein sequence ID" value="NUN87965.1"/>
    <property type="molecule type" value="Genomic_DNA"/>
</dbReference>
<reference evidence="9 20" key="3">
    <citation type="submission" date="2020-07" db="EMBL/GenBank/DDBJ databases">
        <title>Bacterial metabolism rescues the inhibition of intestinal drug absorption by food and drug additives.</title>
        <authorList>
            <person name="Zou L."/>
            <person name="Spanogiannopoulos P."/>
            <person name="Chien H.-C."/>
            <person name="Pieper L.M."/>
            <person name="Cai W."/>
            <person name="Khuri N."/>
            <person name="Pottel J."/>
            <person name="Vora B."/>
            <person name="Ni Z."/>
            <person name="Tsakalozou E."/>
            <person name="Zhang W."/>
            <person name="Shoichet B.K."/>
            <person name="Giacomini K.M."/>
            <person name="Turnbaugh P.J."/>
        </authorList>
    </citation>
    <scope>NUCLEOTIDE SEQUENCE [LARGE SCALE GENOMIC DNA]</scope>
    <source>
        <strain evidence="9 20">F22</strain>
    </source>
</reference>
<name>A0A3E4GT58_9FIRM</name>
<dbReference type="InterPro" id="IPR019815">
    <property type="entry name" value="Translation_initiation_fac_3_C"/>
</dbReference>
<dbReference type="Pfam" id="PF05198">
    <property type="entry name" value="IF3_N"/>
    <property type="match status" value="1"/>
</dbReference>
<evidence type="ECO:0000256" key="6">
    <source>
        <dbReference type="RuleBase" id="RU000646"/>
    </source>
</evidence>
<dbReference type="GO" id="GO:0003743">
    <property type="term" value="F:translation initiation factor activity"/>
    <property type="evidence" value="ECO:0007669"/>
    <property type="project" value="UniProtKB-UniRule"/>
</dbReference>
<evidence type="ECO:0000256" key="4">
    <source>
        <dbReference type="HAMAP-Rule" id="MF_00080"/>
    </source>
</evidence>
<keyword evidence="16" id="KW-1185">Reference proteome</keyword>
<evidence type="ECO:0000259" key="7">
    <source>
        <dbReference type="Pfam" id="PF00707"/>
    </source>
</evidence>
<dbReference type="EMBL" id="QRXY01000002">
    <property type="protein sequence ID" value="RGU47142.1"/>
    <property type="molecule type" value="Genomic_DNA"/>
</dbReference>
<evidence type="ECO:0000256" key="3">
    <source>
        <dbReference type="ARBA" id="ARBA00022917"/>
    </source>
</evidence>
<reference evidence="9 20" key="2">
    <citation type="submission" date="2020-04" db="EMBL/GenBank/DDBJ databases">
        <authorList>
            <person name="Pieper L."/>
        </authorList>
    </citation>
    <scope>NUCLEOTIDE SEQUENCE [LARGE SCALE GENOMIC DNA]</scope>
    <source>
        <strain evidence="9 20">F22</strain>
    </source>
</reference>
<evidence type="ECO:0000313" key="20">
    <source>
        <dbReference type="Proteomes" id="UP000554488"/>
    </source>
</evidence>
<feature type="domain" description="Translation initiation factor 3 C-terminal" evidence="7">
    <location>
        <begin position="78"/>
        <end position="163"/>
    </location>
</feature>
<dbReference type="EMBL" id="QRIM01000001">
    <property type="protein sequence ID" value="RHG62991.1"/>
    <property type="molecule type" value="Genomic_DNA"/>
</dbReference>
<dbReference type="InterPro" id="IPR036788">
    <property type="entry name" value="T_IF-3_C_sf"/>
</dbReference>
<comment type="subcellular location">
    <subcellularLocation>
        <location evidence="4 6">Cytoplasm</location>
    </subcellularLocation>
</comment>
<gene>
    <name evidence="4" type="primary">infC</name>
    <name evidence="14" type="ORF">DW252_01000</name>
    <name evidence="13" type="ORF">DW656_01635</name>
    <name evidence="12" type="ORF">DWW65_01760</name>
    <name evidence="11" type="ORF">DWX03_00025</name>
    <name evidence="10" type="ORF">DXD67_03245</name>
    <name evidence="9" type="ORF">HUU93_15485</name>
</gene>
<evidence type="ECO:0000313" key="10">
    <source>
        <dbReference type="EMBL" id="RGJ25555.1"/>
    </source>
</evidence>
<dbReference type="EMBL" id="QSOV01000002">
    <property type="protein sequence ID" value="RGJ25555.1"/>
    <property type="molecule type" value="Genomic_DNA"/>
</dbReference>
<evidence type="ECO:0000313" key="18">
    <source>
        <dbReference type="Proteomes" id="UP000285693"/>
    </source>
</evidence>
<proteinExistence type="inferred from homology"/>
<dbReference type="OrthoDB" id="9806014at2"/>
<dbReference type="Gene3D" id="3.30.110.10">
    <property type="entry name" value="Translation initiation factor 3 (IF-3), C-terminal domain"/>
    <property type="match status" value="1"/>
</dbReference>
<evidence type="ECO:0000313" key="12">
    <source>
        <dbReference type="EMBL" id="RGU47142.1"/>
    </source>
</evidence>
<comment type="caution">
    <text evidence="10">The sequence shown here is derived from an EMBL/GenBank/DDBJ whole genome shotgun (WGS) entry which is preliminary data.</text>
</comment>
<evidence type="ECO:0000313" key="11">
    <source>
        <dbReference type="EMBL" id="RGT92773.1"/>
    </source>
</evidence>
<dbReference type="InterPro" id="IPR001288">
    <property type="entry name" value="Translation_initiation_fac_3"/>
</dbReference>
<comment type="subunit">
    <text evidence="4 6">Monomer.</text>
</comment>
<dbReference type="InterPro" id="IPR019813">
    <property type="entry name" value="Translation_initiation_fac3_CS"/>
</dbReference>
<evidence type="ECO:0000313" key="13">
    <source>
        <dbReference type="EMBL" id="RHF85995.1"/>
    </source>
</evidence>
<dbReference type="FunFam" id="3.30.110.10:FF:000001">
    <property type="entry name" value="Translation initiation factor IF-3"/>
    <property type="match status" value="1"/>
</dbReference>
<dbReference type="GO" id="GO:0043022">
    <property type="term" value="F:ribosome binding"/>
    <property type="evidence" value="ECO:0007669"/>
    <property type="project" value="UniProtKB-ARBA"/>
</dbReference>
<keyword evidence="2 4" id="KW-0396">Initiation factor</keyword>
<dbReference type="EMBL" id="QRXJ01000001">
    <property type="protein sequence ID" value="RGT92773.1"/>
    <property type="molecule type" value="Genomic_DNA"/>
</dbReference>
<dbReference type="EMBL" id="QRHO01000001">
    <property type="protein sequence ID" value="RHF85995.1"/>
    <property type="molecule type" value="Genomic_DNA"/>
</dbReference>
<evidence type="ECO:0000313" key="14">
    <source>
        <dbReference type="EMBL" id="RHG62991.1"/>
    </source>
</evidence>
<comment type="function">
    <text evidence="4 6">IF-3 binds to the 30S ribosomal subunit and shifts the equilibrium between 70S ribosomes and their 50S and 30S subunits in favor of the free subunits, thus enhancing the availability of 30S subunits on which protein synthesis initiation begins.</text>
</comment>
<dbReference type="HAMAP" id="MF_00080">
    <property type="entry name" value="IF_3"/>
    <property type="match status" value="1"/>
</dbReference>
<comment type="similarity">
    <text evidence="1 4 6">Belongs to the IF-3 family.</text>
</comment>
<dbReference type="SUPFAM" id="SSF54364">
    <property type="entry name" value="Translation initiation factor IF3, N-terminal domain"/>
    <property type="match status" value="1"/>
</dbReference>
<dbReference type="SUPFAM" id="SSF55200">
    <property type="entry name" value="Translation initiation factor IF3, C-terminal domain"/>
    <property type="match status" value="1"/>
</dbReference>
<dbReference type="GO" id="GO:0016020">
    <property type="term" value="C:membrane"/>
    <property type="evidence" value="ECO:0007669"/>
    <property type="project" value="TreeGrafter"/>
</dbReference>
<dbReference type="PANTHER" id="PTHR10938:SF0">
    <property type="entry name" value="TRANSLATION INITIATION FACTOR IF-3, MITOCHONDRIAL"/>
    <property type="match status" value="1"/>
</dbReference>
<dbReference type="Pfam" id="PF00707">
    <property type="entry name" value="IF3_C"/>
    <property type="match status" value="1"/>
</dbReference>
<dbReference type="PROSITE" id="PS00938">
    <property type="entry name" value="IF3"/>
    <property type="match status" value="1"/>
</dbReference>
<reference evidence="15 16" key="1">
    <citation type="submission" date="2018-08" db="EMBL/GenBank/DDBJ databases">
        <title>A genome reference for cultivated species of the human gut microbiota.</title>
        <authorList>
            <person name="Zou Y."/>
            <person name="Xue W."/>
            <person name="Luo G."/>
        </authorList>
    </citation>
    <scope>NUCLEOTIDE SEQUENCE [LARGE SCALE GENOMIC DNA]</scope>
    <source>
        <strain evidence="12 18">AF16-31</strain>
        <strain evidence="11 16">AF18-12LB</strain>
        <strain evidence="14 19">AM22-12LB</strain>
        <strain evidence="13 17">AM23-3</strain>
        <strain evidence="10 15">TM07-19</strain>
    </source>
</reference>
<dbReference type="Proteomes" id="UP000285693">
    <property type="component" value="Unassembled WGS sequence"/>
</dbReference>
<sequence>MINEQIRDREVRVVSESGEQLGIMSAREAMKLAQEAELDLVKIAPTAKPPVCKIIDYGKYRYEQARKEKEAKKKQRTVEVKEVRLSPNIDTNDLNTKMNNARKFISKGNKVKVTLRFRGREMAHMQQSKHILDDFAEKMKDVAVIEKPAKLEGRSLSMVLTEKR</sequence>
<accession>A0A3E4GT58</accession>
<dbReference type="NCBIfam" id="TIGR00168">
    <property type="entry name" value="infC"/>
    <property type="match status" value="1"/>
</dbReference>
<dbReference type="Proteomes" id="UP000286595">
    <property type="component" value="Unassembled WGS sequence"/>
</dbReference>
<keyword evidence="4" id="KW-0963">Cytoplasm</keyword>
<evidence type="ECO:0000313" key="19">
    <source>
        <dbReference type="Proteomes" id="UP000286595"/>
    </source>
</evidence>
<evidence type="ECO:0000256" key="1">
    <source>
        <dbReference type="ARBA" id="ARBA00005439"/>
    </source>
</evidence>
<protein>
    <recommendedName>
        <fullName evidence="4 5">Translation initiation factor IF-3</fullName>
    </recommendedName>
</protein>
<dbReference type="PANTHER" id="PTHR10938">
    <property type="entry name" value="TRANSLATION INITIATION FACTOR IF-3"/>
    <property type="match status" value="1"/>
</dbReference>